<dbReference type="PROSITE" id="PS51257">
    <property type="entry name" value="PROKAR_LIPOPROTEIN"/>
    <property type="match status" value="1"/>
</dbReference>
<dbReference type="EMBL" id="LSCQ01000075">
    <property type="protein sequence ID" value="KXB34466.1"/>
    <property type="molecule type" value="Genomic_DNA"/>
</dbReference>
<evidence type="ECO:0000313" key="2">
    <source>
        <dbReference type="Proteomes" id="UP000070422"/>
    </source>
</evidence>
<dbReference type="Proteomes" id="UP000070422">
    <property type="component" value="Unassembled WGS sequence"/>
</dbReference>
<dbReference type="SUPFAM" id="SSF110710">
    <property type="entry name" value="TTHA0583/YokD-like"/>
    <property type="match status" value="1"/>
</dbReference>
<protein>
    <submittedName>
        <fullName evidence="1">Uncharacterized protein</fullName>
    </submittedName>
</protein>
<dbReference type="RefSeq" id="WP_197415389.1">
    <property type="nucleotide sequence ID" value="NZ_JASOZP010000011.1"/>
</dbReference>
<dbReference type="Gene3D" id="3.40.50.10360">
    <property type="entry name" value="Hypothetical protein TT1679"/>
    <property type="match status" value="1"/>
</dbReference>
<accession>A0A133XU63</accession>
<proteinExistence type="predicted"/>
<dbReference type="InterPro" id="IPR006340">
    <property type="entry name" value="DUF436"/>
</dbReference>
<gene>
    <name evidence="1" type="ORF">HMPREF3187_01373</name>
</gene>
<sequence length="53" mass="5745">MFLWKIFQSKLNLSPKNSHLQAGQLVVIGCSTSEIMGDCIGTHSSEELGASCF</sequence>
<dbReference type="Pfam" id="PF04260">
    <property type="entry name" value="DUF436"/>
    <property type="match status" value="1"/>
</dbReference>
<organism evidence="1 2">
    <name type="scientific">Aerococcus christensenii</name>
    <dbReference type="NCBI Taxonomy" id="87541"/>
    <lineage>
        <taxon>Bacteria</taxon>
        <taxon>Bacillati</taxon>
        <taxon>Bacillota</taxon>
        <taxon>Bacilli</taxon>
        <taxon>Lactobacillales</taxon>
        <taxon>Aerococcaceae</taxon>
        <taxon>Aerococcus</taxon>
    </lineage>
</organism>
<reference evidence="1 2" key="1">
    <citation type="submission" date="2016-01" db="EMBL/GenBank/DDBJ databases">
        <authorList>
            <person name="Oliw E.H."/>
        </authorList>
    </citation>
    <scope>NUCLEOTIDE SEQUENCE [LARGE SCALE GENOMIC DNA]</scope>
    <source>
        <strain evidence="1 2">KA00635</strain>
    </source>
</reference>
<comment type="caution">
    <text evidence="1">The sequence shown here is derived from an EMBL/GenBank/DDBJ whole genome shotgun (WGS) entry which is preliminary data.</text>
</comment>
<dbReference type="AlphaFoldDB" id="A0A133XU63"/>
<name>A0A133XU63_9LACT</name>
<dbReference type="InterPro" id="IPR028345">
    <property type="entry name" value="Antibiotic_NAT-like"/>
</dbReference>
<evidence type="ECO:0000313" key="1">
    <source>
        <dbReference type="EMBL" id="KXB34466.1"/>
    </source>
</evidence>